<protein>
    <recommendedName>
        <fullName evidence="8">Outer spore wall protein</fullName>
    </recommendedName>
</protein>
<dbReference type="OrthoDB" id="2107885at2759"/>
<comment type="subcellular location">
    <subcellularLocation>
        <location evidence="1">Membrane</location>
        <topology evidence="1">Multi-pass membrane protein</topology>
    </subcellularLocation>
</comment>
<evidence type="ECO:0008006" key="8">
    <source>
        <dbReference type="Google" id="ProtNLM"/>
    </source>
</evidence>
<evidence type="ECO:0000313" key="7">
    <source>
        <dbReference type="Proteomes" id="UP000287166"/>
    </source>
</evidence>
<dbReference type="InterPro" id="IPR052786">
    <property type="entry name" value="Spore_wall_assembly"/>
</dbReference>
<keyword evidence="3 5" id="KW-1133">Transmembrane helix</keyword>
<dbReference type="RefSeq" id="XP_027617647.1">
    <property type="nucleotide sequence ID" value="XM_027761846.1"/>
</dbReference>
<dbReference type="STRING" id="139825.A0A401GY54"/>
<name>A0A401GY54_9APHY</name>
<evidence type="ECO:0000313" key="6">
    <source>
        <dbReference type="EMBL" id="GBE86734.1"/>
    </source>
</evidence>
<accession>A0A401GY54</accession>
<feature type="transmembrane region" description="Helical" evidence="5">
    <location>
        <begin position="227"/>
        <end position="249"/>
    </location>
</feature>
<reference evidence="6 7" key="1">
    <citation type="journal article" date="2018" name="Sci. Rep.">
        <title>Genome sequence of the cauliflower mushroom Sparassis crispa (Hanabiratake) and its association with beneficial usage.</title>
        <authorList>
            <person name="Kiyama R."/>
            <person name="Furutani Y."/>
            <person name="Kawaguchi K."/>
            <person name="Nakanishi T."/>
        </authorList>
    </citation>
    <scope>NUCLEOTIDE SEQUENCE [LARGE SCALE GENOMIC DNA]</scope>
</reference>
<keyword evidence="7" id="KW-1185">Reference proteome</keyword>
<comment type="caution">
    <text evidence="6">The sequence shown here is derived from an EMBL/GenBank/DDBJ whole genome shotgun (WGS) entry which is preliminary data.</text>
</comment>
<evidence type="ECO:0000256" key="3">
    <source>
        <dbReference type="ARBA" id="ARBA00022989"/>
    </source>
</evidence>
<gene>
    <name evidence="6" type="ORF">SCP_0906140</name>
</gene>
<dbReference type="GeneID" id="38783651"/>
<keyword evidence="4 5" id="KW-0472">Membrane</keyword>
<dbReference type="InParanoid" id="A0A401GY54"/>
<dbReference type="EMBL" id="BFAD01000009">
    <property type="protein sequence ID" value="GBE86734.1"/>
    <property type="molecule type" value="Genomic_DNA"/>
</dbReference>
<dbReference type="InterPro" id="IPR059112">
    <property type="entry name" value="CysZ/EI24"/>
</dbReference>
<evidence type="ECO:0000256" key="4">
    <source>
        <dbReference type="ARBA" id="ARBA00023136"/>
    </source>
</evidence>
<evidence type="ECO:0000256" key="5">
    <source>
        <dbReference type="SAM" id="Phobius"/>
    </source>
</evidence>
<feature type="transmembrane region" description="Helical" evidence="5">
    <location>
        <begin position="85"/>
        <end position="113"/>
    </location>
</feature>
<organism evidence="6 7">
    <name type="scientific">Sparassis crispa</name>
    <dbReference type="NCBI Taxonomy" id="139825"/>
    <lineage>
        <taxon>Eukaryota</taxon>
        <taxon>Fungi</taxon>
        <taxon>Dikarya</taxon>
        <taxon>Basidiomycota</taxon>
        <taxon>Agaricomycotina</taxon>
        <taxon>Agaricomycetes</taxon>
        <taxon>Polyporales</taxon>
        <taxon>Sparassidaceae</taxon>
        <taxon>Sparassis</taxon>
    </lineage>
</organism>
<feature type="transmembrane region" description="Helical" evidence="5">
    <location>
        <begin position="20"/>
        <end position="38"/>
    </location>
</feature>
<evidence type="ECO:0000256" key="1">
    <source>
        <dbReference type="ARBA" id="ARBA00004141"/>
    </source>
</evidence>
<dbReference type="Pfam" id="PF07264">
    <property type="entry name" value="EI24"/>
    <property type="match status" value="1"/>
</dbReference>
<dbReference type="PANTHER" id="PTHR34292:SF2">
    <property type="entry name" value="OUTER SPORE WALL PROTEIN LDS1"/>
    <property type="match status" value="1"/>
</dbReference>
<feature type="transmembrane region" description="Helical" evidence="5">
    <location>
        <begin position="59"/>
        <end position="79"/>
    </location>
</feature>
<dbReference type="AlphaFoldDB" id="A0A401GY54"/>
<sequence length="282" mass="30498">MSSKSKEYLQLLLKNVTTEVQEISILCAQGLASFTWLWPLRGIYFAVNYPSILLSVRGALAKSLVSSAIIFGILALLTYSPQVALLALFTGPLAPILALLLVSVESLVLLCALTRPLFLDPALVHLFDATLLARGQAQLVREGKTRAGAPSQVSSTLVRPLKALSSDGVVRYVLSLPLNLVPVLGTAAFLLYNGDRSGAGWHARYFQLKGLSKSQRRQFVKSRRAQYAAFGTATLLFNFIPFVGLVFSFTNTIGAAMWAAQIEAQANPIGAEEKVADTLKTQ</sequence>
<dbReference type="Proteomes" id="UP000287166">
    <property type="component" value="Unassembled WGS sequence"/>
</dbReference>
<evidence type="ECO:0000256" key="2">
    <source>
        <dbReference type="ARBA" id="ARBA00022692"/>
    </source>
</evidence>
<keyword evidence="2 5" id="KW-0812">Transmembrane</keyword>
<feature type="transmembrane region" description="Helical" evidence="5">
    <location>
        <begin position="169"/>
        <end position="192"/>
    </location>
</feature>
<dbReference type="PANTHER" id="PTHR34292">
    <property type="entry name" value="OUTER SPORE WALL PROTEIN LDS1"/>
    <property type="match status" value="1"/>
</dbReference>
<proteinExistence type="predicted"/>